<dbReference type="SUPFAM" id="SSF51206">
    <property type="entry name" value="cAMP-binding domain-like"/>
    <property type="match status" value="1"/>
</dbReference>
<accession>A0A2T7PYS2</accession>
<evidence type="ECO:0000256" key="1">
    <source>
        <dbReference type="SAM" id="MobiDB-lite"/>
    </source>
</evidence>
<gene>
    <name evidence="3" type="ORF">C0Q70_01166</name>
</gene>
<dbReference type="InterPro" id="IPR014710">
    <property type="entry name" value="RmlC-like_jellyroll"/>
</dbReference>
<sequence length="486" mass="55376">MSVPSDDTVDEALHVDQTLLDFCSRSVGFLKNWPLQTLLYNPQACVFHYFNRGQVLVRDSNNSDWIYIVKSGSLSVLKKLRYTVPQDLGAGQQYKHGIPIHVSLCSKMSVIAVCSILEVRRQRASRRALREKRVPQVRSPAVETFRNQVEAEKRLEQSLPGLYNAKDRLGIIDYDRVIKEYRSRVVAKPSETLKLPKLPPTVRGVSAPERESLDGAAKDLLLSSDIDKETIASARVTEDSGSESGGTEERQEENRLIRKTSKGVYLAPYPARPRHDKSHLPTRTSLPAPGNAASVSMATDAEMNARHQLSVMAEVDRLNVDYQRRFRERVGRKTIAETLDYKGSRDFKYTDVDLNPTFILVQVLERGQYFGLSQVVYPDQPSVCLVSNGAECVVLSKRFFLDHASDTCVRQAKQSECPYPSEDMLQSQLQDYVNWEAHRARVYRRLVTDIRHRQARRKHCHLSVFTTDTTTEQQYLVIPRDHVEKL</sequence>
<dbReference type="InterPro" id="IPR018490">
    <property type="entry name" value="cNMP-bd_dom_sf"/>
</dbReference>
<organism evidence="3 4">
    <name type="scientific">Pomacea canaliculata</name>
    <name type="common">Golden apple snail</name>
    <dbReference type="NCBI Taxonomy" id="400727"/>
    <lineage>
        <taxon>Eukaryota</taxon>
        <taxon>Metazoa</taxon>
        <taxon>Spiralia</taxon>
        <taxon>Lophotrochozoa</taxon>
        <taxon>Mollusca</taxon>
        <taxon>Gastropoda</taxon>
        <taxon>Caenogastropoda</taxon>
        <taxon>Architaenioglossa</taxon>
        <taxon>Ampullarioidea</taxon>
        <taxon>Ampullariidae</taxon>
        <taxon>Pomacea</taxon>
    </lineage>
</organism>
<name>A0A2T7PYS2_POMCA</name>
<dbReference type="PANTHER" id="PTHR23011">
    <property type="entry name" value="CYCLIC NUCLEOTIDE-BINDING DOMAIN CONTAINING PROTEIN"/>
    <property type="match status" value="1"/>
</dbReference>
<dbReference type="EMBL" id="PZQS01000001">
    <property type="protein sequence ID" value="PVD38550.1"/>
    <property type="molecule type" value="Genomic_DNA"/>
</dbReference>
<feature type="region of interest" description="Disordered" evidence="1">
    <location>
        <begin position="268"/>
        <end position="292"/>
    </location>
</feature>
<evidence type="ECO:0000313" key="4">
    <source>
        <dbReference type="Proteomes" id="UP000245119"/>
    </source>
</evidence>
<proteinExistence type="predicted"/>
<dbReference type="STRING" id="400727.A0A2T7PYS2"/>
<feature type="region of interest" description="Disordered" evidence="1">
    <location>
        <begin position="232"/>
        <end position="256"/>
    </location>
</feature>
<feature type="domain" description="Cyclic nucleotide-binding" evidence="2">
    <location>
        <begin position="48"/>
        <end position="79"/>
    </location>
</feature>
<dbReference type="PANTHER" id="PTHR23011:SF28">
    <property type="entry name" value="CYCLIC NUCLEOTIDE-BINDING DOMAIN CONTAINING PROTEIN"/>
    <property type="match status" value="1"/>
</dbReference>
<protein>
    <recommendedName>
        <fullName evidence="2">Cyclic nucleotide-binding domain-containing protein</fullName>
    </recommendedName>
</protein>
<dbReference type="Proteomes" id="UP000245119">
    <property type="component" value="Linkage Group LG1"/>
</dbReference>
<keyword evidence="4" id="KW-1185">Reference proteome</keyword>
<dbReference type="Gene3D" id="2.60.120.10">
    <property type="entry name" value="Jelly Rolls"/>
    <property type="match status" value="1"/>
</dbReference>
<dbReference type="AlphaFoldDB" id="A0A2T7PYS2"/>
<dbReference type="PROSITE" id="PS50042">
    <property type="entry name" value="CNMP_BINDING_3"/>
    <property type="match status" value="1"/>
</dbReference>
<evidence type="ECO:0000313" key="3">
    <source>
        <dbReference type="EMBL" id="PVD38550.1"/>
    </source>
</evidence>
<dbReference type="OrthoDB" id="166212at2759"/>
<evidence type="ECO:0000259" key="2">
    <source>
        <dbReference type="PROSITE" id="PS50042"/>
    </source>
</evidence>
<comment type="caution">
    <text evidence="3">The sequence shown here is derived from an EMBL/GenBank/DDBJ whole genome shotgun (WGS) entry which is preliminary data.</text>
</comment>
<feature type="compositionally biased region" description="Basic and acidic residues" evidence="1">
    <location>
        <begin position="247"/>
        <end position="256"/>
    </location>
</feature>
<reference evidence="3 4" key="1">
    <citation type="submission" date="2018-04" db="EMBL/GenBank/DDBJ databases">
        <title>The genome of golden apple snail Pomacea canaliculata provides insight into stress tolerance and invasive adaptation.</title>
        <authorList>
            <person name="Liu C."/>
            <person name="Liu B."/>
            <person name="Ren Y."/>
            <person name="Zhang Y."/>
            <person name="Wang H."/>
            <person name="Li S."/>
            <person name="Jiang F."/>
            <person name="Yin L."/>
            <person name="Zhang G."/>
            <person name="Qian W."/>
            <person name="Fan W."/>
        </authorList>
    </citation>
    <scope>NUCLEOTIDE SEQUENCE [LARGE SCALE GENOMIC DNA]</scope>
    <source>
        <strain evidence="3">SZHN2017</strain>
        <tissue evidence="3">Muscle</tissue>
    </source>
</reference>
<dbReference type="InterPro" id="IPR000595">
    <property type="entry name" value="cNMP-bd_dom"/>
</dbReference>